<gene>
    <name evidence="1" type="ORF">QBC46DRAFT_88111</name>
</gene>
<reference evidence="2" key="1">
    <citation type="journal article" date="2023" name="Mol. Phylogenet. Evol.">
        <title>Genome-scale phylogeny and comparative genomics of the fungal order Sordariales.</title>
        <authorList>
            <person name="Hensen N."/>
            <person name="Bonometti L."/>
            <person name="Westerberg I."/>
            <person name="Brannstrom I.O."/>
            <person name="Guillou S."/>
            <person name="Cros-Aarteil S."/>
            <person name="Calhoun S."/>
            <person name="Haridas S."/>
            <person name="Kuo A."/>
            <person name="Mondo S."/>
            <person name="Pangilinan J."/>
            <person name="Riley R."/>
            <person name="LaButti K."/>
            <person name="Andreopoulos B."/>
            <person name="Lipzen A."/>
            <person name="Chen C."/>
            <person name="Yan M."/>
            <person name="Daum C."/>
            <person name="Ng V."/>
            <person name="Clum A."/>
            <person name="Steindorff A."/>
            <person name="Ohm R.A."/>
            <person name="Martin F."/>
            <person name="Silar P."/>
            <person name="Natvig D.O."/>
            <person name="Lalanne C."/>
            <person name="Gautier V."/>
            <person name="Ament-Velasquez S.L."/>
            <person name="Kruys A."/>
            <person name="Hutchinson M.I."/>
            <person name="Powell A.J."/>
            <person name="Barry K."/>
            <person name="Miller A.N."/>
            <person name="Grigoriev I.V."/>
            <person name="Debuchy R."/>
            <person name="Gladieux P."/>
            <person name="Hiltunen Thoren M."/>
            <person name="Johannesson H."/>
        </authorList>
    </citation>
    <scope>NUCLEOTIDE SEQUENCE [LARGE SCALE GENOMIC DNA]</scope>
    <source>
        <strain evidence="2">CBS 340.73</strain>
    </source>
</reference>
<organism evidence="1 2">
    <name type="scientific">Diplogelasinospora grovesii</name>
    <dbReference type="NCBI Taxonomy" id="303347"/>
    <lineage>
        <taxon>Eukaryota</taxon>
        <taxon>Fungi</taxon>
        <taxon>Dikarya</taxon>
        <taxon>Ascomycota</taxon>
        <taxon>Pezizomycotina</taxon>
        <taxon>Sordariomycetes</taxon>
        <taxon>Sordariomycetidae</taxon>
        <taxon>Sordariales</taxon>
        <taxon>Diplogelasinosporaceae</taxon>
        <taxon>Diplogelasinospora</taxon>
    </lineage>
</organism>
<dbReference type="AlphaFoldDB" id="A0AAN6RYQ0"/>
<proteinExistence type="predicted"/>
<dbReference type="EMBL" id="MU854027">
    <property type="protein sequence ID" value="KAK3934100.1"/>
    <property type="molecule type" value="Genomic_DNA"/>
</dbReference>
<dbReference type="Proteomes" id="UP001303473">
    <property type="component" value="Unassembled WGS sequence"/>
</dbReference>
<sequence length="196" mass="22347">MTDRHQKLWKLISFVTVSCAGGEVYIACTIPSTLDNATNFWILLGAVDIRSTWERFGKDLMSVRRPVFINHWDGHPCGPLLHSLADPALARGLAIGLFVQFFGTRNKLPCGCCEARYELHKNMVEVHNPQQRSPEQEALRTRIPLQIMYPFYECVSLVINTRNGVEAVGYGCCGNCLWLKNGCRYKFDNPRHRQEC</sequence>
<name>A0AAN6RYQ0_9PEZI</name>
<accession>A0AAN6RYQ0</accession>
<keyword evidence="2" id="KW-1185">Reference proteome</keyword>
<comment type="caution">
    <text evidence="1">The sequence shown here is derived from an EMBL/GenBank/DDBJ whole genome shotgun (WGS) entry which is preliminary data.</text>
</comment>
<evidence type="ECO:0000313" key="2">
    <source>
        <dbReference type="Proteomes" id="UP001303473"/>
    </source>
</evidence>
<protein>
    <submittedName>
        <fullName evidence="1">Uncharacterized protein</fullName>
    </submittedName>
</protein>
<evidence type="ECO:0000313" key="1">
    <source>
        <dbReference type="EMBL" id="KAK3934100.1"/>
    </source>
</evidence>